<gene>
    <name evidence="1" type="ORF">EIP91_002241</name>
</gene>
<organism evidence="1 2">
    <name type="scientific">Steccherinum ochraceum</name>
    <dbReference type="NCBI Taxonomy" id="92696"/>
    <lineage>
        <taxon>Eukaryota</taxon>
        <taxon>Fungi</taxon>
        <taxon>Dikarya</taxon>
        <taxon>Basidiomycota</taxon>
        <taxon>Agaricomycotina</taxon>
        <taxon>Agaricomycetes</taxon>
        <taxon>Polyporales</taxon>
        <taxon>Steccherinaceae</taxon>
        <taxon>Steccherinum</taxon>
    </lineage>
</organism>
<accession>A0A4V2MWC7</accession>
<dbReference type="Proteomes" id="UP000292702">
    <property type="component" value="Unassembled WGS sequence"/>
</dbReference>
<evidence type="ECO:0008006" key="3">
    <source>
        <dbReference type="Google" id="ProtNLM"/>
    </source>
</evidence>
<proteinExistence type="predicted"/>
<dbReference type="EMBL" id="RWJN01000165">
    <property type="protein sequence ID" value="TCD65757.1"/>
    <property type="molecule type" value="Genomic_DNA"/>
</dbReference>
<evidence type="ECO:0000313" key="1">
    <source>
        <dbReference type="EMBL" id="TCD65757.1"/>
    </source>
</evidence>
<comment type="caution">
    <text evidence="1">The sequence shown here is derived from an EMBL/GenBank/DDBJ whole genome shotgun (WGS) entry which is preliminary data.</text>
</comment>
<evidence type="ECO:0000313" key="2">
    <source>
        <dbReference type="Proteomes" id="UP000292702"/>
    </source>
</evidence>
<dbReference type="AlphaFoldDB" id="A0A4V2MWC7"/>
<dbReference type="OrthoDB" id="2990288at2759"/>
<protein>
    <recommendedName>
        <fullName evidence="3">F-box domain-containing protein</fullName>
    </recommendedName>
</protein>
<sequence length="406" mass="45725">MVHHVLPVVPRARSLKIALPEDAHLIKILTDHLPSSAPLLTSVHIEGPLHQYRRSEYPPILQTVVQKCAMPSLTSLQVANCRVPLLQRELFFPSLTVLGLHNTVEPRAVNVSELLDVLRGLPSLEHMTLENAIPELSYTITSLPDMYPTAALPRLKTIAVSGQALASVHFLGLCTFPVSTKISLELQSFYYGSYPNMIALLLPPLSALLETGGQVGRAMEIKMGISDFYHEVPALDPSPRLKLEPRLSIAYPVGSWLEDGFIVENLWARLPLGHVLTFICNDVRLTEQARSGWVQLFQTMANVEDFRVLERWGERAPLFVDLLFVQPNLDPVLPLLQRVLLHDFHPLYGLGSQTVESYRRIFRSRRDAGLSREQLTLKGSSYQMKEFDIPSLEQYVDVVVGEYVQW</sequence>
<name>A0A4V2MWC7_9APHY</name>
<dbReference type="Gene3D" id="3.80.10.10">
    <property type="entry name" value="Ribonuclease Inhibitor"/>
    <property type="match status" value="1"/>
</dbReference>
<dbReference type="SUPFAM" id="SSF52047">
    <property type="entry name" value="RNI-like"/>
    <property type="match status" value="1"/>
</dbReference>
<reference evidence="1 2" key="1">
    <citation type="submission" date="2018-11" db="EMBL/GenBank/DDBJ databases">
        <title>Genome assembly of Steccherinum ochraceum LE-BIN_3174, the white-rot fungus of the Steccherinaceae family (The Residual Polyporoid clade, Polyporales, Basidiomycota).</title>
        <authorList>
            <person name="Fedorova T.V."/>
            <person name="Glazunova O.A."/>
            <person name="Landesman E.O."/>
            <person name="Moiseenko K.V."/>
            <person name="Psurtseva N.V."/>
            <person name="Savinova O.S."/>
            <person name="Shakhova N.V."/>
            <person name="Tyazhelova T.V."/>
            <person name="Vasina D.V."/>
        </authorList>
    </citation>
    <scope>NUCLEOTIDE SEQUENCE [LARGE SCALE GENOMIC DNA]</scope>
    <source>
        <strain evidence="1 2">LE-BIN_3174</strain>
    </source>
</reference>
<dbReference type="InterPro" id="IPR032675">
    <property type="entry name" value="LRR_dom_sf"/>
</dbReference>
<keyword evidence="2" id="KW-1185">Reference proteome</keyword>